<protein>
    <submittedName>
        <fullName evidence="1">Uncharacterized protein</fullName>
    </submittedName>
</protein>
<comment type="caution">
    <text evidence="1">The sequence shown here is derived from an EMBL/GenBank/DDBJ whole genome shotgun (WGS) entry which is preliminary data.</text>
</comment>
<dbReference type="Proteomes" id="UP001608902">
    <property type="component" value="Unassembled WGS sequence"/>
</dbReference>
<dbReference type="EMBL" id="JBGFUD010003362">
    <property type="protein sequence ID" value="MFH4978636.1"/>
    <property type="molecule type" value="Genomic_DNA"/>
</dbReference>
<name>A0ABD6EG13_9BILA</name>
<reference evidence="1 2" key="1">
    <citation type="submission" date="2024-08" db="EMBL/GenBank/DDBJ databases">
        <title>Gnathostoma spinigerum genome.</title>
        <authorList>
            <person name="Gonzalez-Bertolin B."/>
            <person name="Monzon S."/>
            <person name="Zaballos A."/>
            <person name="Jimenez P."/>
            <person name="Dekumyoy P."/>
            <person name="Varona S."/>
            <person name="Cuesta I."/>
            <person name="Sumanam S."/>
            <person name="Adisakwattana P."/>
            <person name="Gasser R.B."/>
            <person name="Hernandez-Gonzalez A."/>
            <person name="Young N.D."/>
            <person name="Perteguer M.J."/>
        </authorList>
    </citation>
    <scope>NUCLEOTIDE SEQUENCE [LARGE SCALE GENOMIC DNA]</scope>
    <source>
        <strain evidence="1">AL3</strain>
        <tissue evidence="1">Liver</tissue>
    </source>
</reference>
<evidence type="ECO:0000313" key="2">
    <source>
        <dbReference type="Proteomes" id="UP001608902"/>
    </source>
</evidence>
<evidence type="ECO:0000313" key="1">
    <source>
        <dbReference type="EMBL" id="MFH4978636.1"/>
    </source>
</evidence>
<organism evidence="1 2">
    <name type="scientific">Gnathostoma spinigerum</name>
    <dbReference type="NCBI Taxonomy" id="75299"/>
    <lineage>
        <taxon>Eukaryota</taxon>
        <taxon>Metazoa</taxon>
        <taxon>Ecdysozoa</taxon>
        <taxon>Nematoda</taxon>
        <taxon>Chromadorea</taxon>
        <taxon>Rhabditida</taxon>
        <taxon>Spirurina</taxon>
        <taxon>Gnathostomatomorpha</taxon>
        <taxon>Gnathostomatoidea</taxon>
        <taxon>Gnathostomatidae</taxon>
        <taxon>Gnathostoma</taxon>
    </lineage>
</organism>
<accession>A0ABD6EG13</accession>
<gene>
    <name evidence="1" type="ORF">AB6A40_005345</name>
</gene>
<keyword evidence="2" id="KW-1185">Reference proteome</keyword>
<proteinExistence type="predicted"/>
<dbReference type="AlphaFoldDB" id="A0ABD6EG13"/>
<sequence length="168" mass="19804">MMTEPLISMLENLLDYILNYQITDDNLRRTYKRVIGKEISKDVAKELIEKAKPQFKESTLKDIKNLISNDKIDEKIRQLKEIIGRQTVDSHTKKGWRPAGMPQVDCYAHIRPLYMEHEEFLTNFKQSLERDIERKKKKLESLHSKLEMMVFNGCSVEEHSQNASPRKP</sequence>